<reference evidence="3" key="1">
    <citation type="submission" date="2017-02" db="UniProtKB">
        <authorList>
            <consortium name="WormBaseParasite"/>
        </authorList>
    </citation>
    <scope>IDENTIFICATION</scope>
</reference>
<evidence type="ECO:0000256" key="1">
    <source>
        <dbReference type="SAM" id="MobiDB-lite"/>
    </source>
</evidence>
<dbReference type="WBParaSite" id="SMUV_0001102901-mRNA-1">
    <property type="protein sequence ID" value="SMUV_0001102901-mRNA-1"/>
    <property type="gene ID" value="SMUV_0001102901"/>
</dbReference>
<proteinExistence type="predicted"/>
<keyword evidence="2" id="KW-1185">Reference proteome</keyword>
<accession>A0A0N5B177</accession>
<evidence type="ECO:0000313" key="2">
    <source>
        <dbReference type="Proteomes" id="UP000046393"/>
    </source>
</evidence>
<feature type="compositionally biased region" description="Acidic residues" evidence="1">
    <location>
        <begin position="32"/>
        <end position="49"/>
    </location>
</feature>
<evidence type="ECO:0000313" key="3">
    <source>
        <dbReference type="WBParaSite" id="SMUV_0001102901-mRNA-1"/>
    </source>
</evidence>
<name>A0A0N5B177_9BILA</name>
<sequence>MPQMFCLEKTLHQNCINEYGEKKKLEHKWTLDDDDDNDDDEDDDDDDDDTYIADAAIVKTTSTDDGINYMRF</sequence>
<organism evidence="2 3">
    <name type="scientific">Syphacia muris</name>
    <dbReference type="NCBI Taxonomy" id="451379"/>
    <lineage>
        <taxon>Eukaryota</taxon>
        <taxon>Metazoa</taxon>
        <taxon>Ecdysozoa</taxon>
        <taxon>Nematoda</taxon>
        <taxon>Chromadorea</taxon>
        <taxon>Rhabditida</taxon>
        <taxon>Spirurina</taxon>
        <taxon>Oxyuridomorpha</taxon>
        <taxon>Oxyuroidea</taxon>
        <taxon>Oxyuridae</taxon>
        <taxon>Syphacia</taxon>
    </lineage>
</organism>
<dbReference type="AlphaFoldDB" id="A0A0N5B177"/>
<protein>
    <submittedName>
        <fullName evidence="3">Uncharacterized protein</fullName>
    </submittedName>
</protein>
<dbReference type="Proteomes" id="UP000046393">
    <property type="component" value="Unplaced"/>
</dbReference>
<feature type="region of interest" description="Disordered" evidence="1">
    <location>
        <begin position="30"/>
        <end position="49"/>
    </location>
</feature>